<sequence length="104" mass="12037">MLPATRLMTGRIPLRRFIAGRMTIRSQSTSSYQPPNAQKPNPHARHPEALRLRSMLTSIQRDFYKNNGRPIFKSFLIAVATYEVIYWSWLKLESLETVQETNGS</sequence>
<accession>A0A1V8TC51</accession>
<dbReference type="OrthoDB" id="2120024at2759"/>
<evidence type="ECO:0000256" key="1">
    <source>
        <dbReference type="SAM" id="MobiDB-lite"/>
    </source>
</evidence>
<comment type="caution">
    <text evidence="2">The sequence shown here is derived from an EMBL/GenBank/DDBJ whole genome shotgun (WGS) entry which is preliminary data.</text>
</comment>
<dbReference type="AlphaFoldDB" id="A0A1V8TC51"/>
<name>A0A1V8TC51_9PEZI</name>
<evidence type="ECO:0000313" key="2">
    <source>
        <dbReference type="EMBL" id="OQO08969.1"/>
    </source>
</evidence>
<organism evidence="2 3">
    <name type="scientific">Cryoendolithus antarcticus</name>
    <dbReference type="NCBI Taxonomy" id="1507870"/>
    <lineage>
        <taxon>Eukaryota</taxon>
        <taxon>Fungi</taxon>
        <taxon>Dikarya</taxon>
        <taxon>Ascomycota</taxon>
        <taxon>Pezizomycotina</taxon>
        <taxon>Dothideomycetes</taxon>
        <taxon>Dothideomycetidae</taxon>
        <taxon>Cladosporiales</taxon>
        <taxon>Cladosporiaceae</taxon>
        <taxon>Cryoendolithus</taxon>
    </lineage>
</organism>
<gene>
    <name evidence="2" type="ORF">B0A48_05859</name>
</gene>
<proteinExistence type="predicted"/>
<evidence type="ECO:0000313" key="3">
    <source>
        <dbReference type="Proteomes" id="UP000192596"/>
    </source>
</evidence>
<keyword evidence="3" id="KW-1185">Reference proteome</keyword>
<feature type="compositionally biased region" description="Polar residues" evidence="1">
    <location>
        <begin position="25"/>
        <end position="39"/>
    </location>
</feature>
<dbReference type="InParanoid" id="A0A1V8TC51"/>
<reference evidence="3" key="1">
    <citation type="submission" date="2017-03" db="EMBL/GenBank/DDBJ databases">
        <title>Genomes of endolithic fungi from Antarctica.</title>
        <authorList>
            <person name="Coleine C."/>
            <person name="Masonjones S."/>
            <person name="Stajich J.E."/>
        </authorList>
    </citation>
    <scope>NUCLEOTIDE SEQUENCE [LARGE SCALE GENOMIC DNA]</scope>
    <source>
        <strain evidence="3">CCFEE 5527</strain>
    </source>
</reference>
<protein>
    <submittedName>
        <fullName evidence="2">Uncharacterized protein</fullName>
    </submittedName>
</protein>
<feature type="region of interest" description="Disordered" evidence="1">
    <location>
        <begin position="25"/>
        <end position="46"/>
    </location>
</feature>
<dbReference type="Proteomes" id="UP000192596">
    <property type="component" value="Unassembled WGS sequence"/>
</dbReference>
<dbReference type="EMBL" id="NAJO01000011">
    <property type="protein sequence ID" value="OQO08969.1"/>
    <property type="molecule type" value="Genomic_DNA"/>
</dbReference>